<reference evidence="1 2" key="1">
    <citation type="submission" date="2017-04" db="EMBL/GenBank/DDBJ databases">
        <authorList>
            <person name="Afonso C.L."/>
            <person name="Miller P.J."/>
            <person name="Scott M.A."/>
            <person name="Spackman E."/>
            <person name="Goraichik I."/>
            <person name="Dimitrov K.M."/>
            <person name="Suarez D.L."/>
            <person name="Swayne D.E."/>
        </authorList>
    </citation>
    <scope>NUCLEOTIDE SEQUENCE [LARGE SCALE GENOMIC DNA]</scope>
    <source>
        <strain evidence="1 2">CGMCC 1.12708</strain>
    </source>
</reference>
<dbReference type="Gene3D" id="2.60.40.1120">
    <property type="entry name" value="Carboxypeptidase-like, regulatory domain"/>
    <property type="match status" value="1"/>
</dbReference>
<name>A0A1W2C120_9FLAO</name>
<protein>
    <submittedName>
        <fullName evidence="1">CarboxypepD_reg-like domain-containing protein</fullName>
    </submittedName>
</protein>
<dbReference type="RefSeq" id="WP_084017932.1">
    <property type="nucleotide sequence ID" value="NZ_FWXS01000008.1"/>
</dbReference>
<dbReference type="Proteomes" id="UP000192393">
    <property type="component" value="Unassembled WGS sequence"/>
</dbReference>
<evidence type="ECO:0000313" key="2">
    <source>
        <dbReference type="Proteomes" id="UP000192393"/>
    </source>
</evidence>
<dbReference type="AlphaFoldDB" id="A0A1W2C120"/>
<dbReference type="SUPFAM" id="SSF49464">
    <property type="entry name" value="Carboxypeptidase regulatory domain-like"/>
    <property type="match status" value="1"/>
</dbReference>
<dbReference type="EMBL" id="FWXS01000008">
    <property type="protein sequence ID" value="SMC78879.1"/>
    <property type="molecule type" value="Genomic_DNA"/>
</dbReference>
<evidence type="ECO:0000313" key="1">
    <source>
        <dbReference type="EMBL" id="SMC78879.1"/>
    </source>
</evidence>
<sequence length="287" mass="32633">MHKYLYLTISLVAVLTYSQTTINGIIKNQDNEPLAYCSVGIKDSDLGTISDENGIYKIIIPDSIHTQIVFSATGYFDQIQNKNDLAANGNVTLEYNSIVLETAVLSNNKMKDKIIGQKSKPMLTFSKMFDENLPTVEQGNIFNIYRKTKLKDYNFHIIPSSKYEEITLKINIYDVKDNLPGKLILDENIIYKTTTTGWQKIDLSQYGLVFNDLNQIAVTLQLVDYKSLENHDFVFGVSAKNSLSKNLLFRRQSQSEWEKNGGIFIASLEIAYLKQKGEKDVVQDEPE</sequence>
<gene>
    <name evidence="1" type="ORF">SAMN06296427_10850</name>
</gene>
<keyword evidence="2" id="KW-1185">Reference proteome</keyword>
<accession>A0A1W2C120</accession>
<dbReference type="Pfam" id="PF13715">
    <property type="entry name" value="CarbopepD_reg_2"/>
    <property type="match status" value="1"/>
</dbReference>
<organism evidence="1 2">
    <name type="scientific">Moheibacter sediminis</name>
    <dbReference type="NCBI Taxonomy" id="1434700"/>
    <lineage>
        <taxon>Bacteria</taxon>
        <taxon>Pseudomonadati</taxon>
        <taxon>Bacteroidota</taxon>
        <taxon>Flavobacteriia</taxon>
        <taxon>Flavobacteriales</taxon>
        <taxon>Weeksellaceae</taxon>
        <taxon>Moheibacter</taxon>
    </lineage>
</organism>
<dbReference type="InterPro" id="IPR008969">
    <property type="entry name" value="CarboxyPept-like_regulatory"/>
</dbReference>
<dbReference type="STRING" id="1434700.SAMN06296427_10850"/>
<proteinExistence type="predicted"/>
<dbReference type="OrthoDB" id="2247630at2"/>